<dbReference type="CDD" id="cd19481">
    <property type="entry name" value="RecA-like_protease"/>
    <property type="match status" value="1"/>
</dbReference>
<gene>
    <name evidence="3" type="ORF">LFWB_6520</name>
</gene>
<dbReference type="KEGG" id="pluf:LFWB_6520"/>
<dbReference type="SUPFAM" id="SSF52540">
    <property type="entry name" value="P-loop containing nucleoside triphosphate hydrolases"/>
    <property type="match status" value="1"/>
</dbReference>
<evidence type="ECO:0000259" key="2">
    <source>
        <dbReference type="SMART" id="SM00382"/>
    </source>
</evidence>
<sequence length="468" mass="52987">MSNKKNFVIFVFVSIIILLFSGLAVFLSMHINRNDVGNNFQDDISNIPVSSSFDNETLKDFLAPREINWESFKTFDAAYGMDEQIKQLKGDLDRFIYPEKYRLIKDKNQNKQYVSYSSKNEITPPPRGVIFYGPPGTGKTFLAKCAAKEANMTFYPITSANTAQEIEETFKKARKNSPSIIFVDEAEEIIKSRDGKTVTLEEGDAKKTNIFLTQLDGISTDPDKPIYFIAATNHIDKIDSAIRSRLEELYIGYLKPEQRLGYLELMFKKYNVTPSAFEHLKKITEVFNKALEKPEKYAELITLGKLSIASIGTVEDKGPLKNLDEITAEEEFIRKYEATLKIKVPKSCEGKKLDFFKNLERVKTHFYNIQSGRKLEMMITIAANKAAFSGGSQFTSNIINEMIVSPINGEPMLNSNNEQQFLARPITESVLCILPEDLEYALKNYIGHGAGINSEEIKKINSLLGNNI</sequence>
<dbReference type="AlphaFoldDB" id="A0A975FIQ4"/>
<dbReference type="RefSeq" id="WP_210954636.1">
    <property type="nucleotide sequence ID" value="NZ_CP054393.1"/>
</dbReference>
<accession>A0A975FIQ4</accession>
<feature type="domain" description="AAA+ ATPase" evidence="2">
    <location>
        <begin position="125"/>
        <end position="257"/>
    </location>
</feature>
<dbReference type="GO" id="GO:0016887">
    <property type="term" value="F:ATP hydrolysis activity"/>
    <property type="evidence" value="ECO:0007669"/>
    <property type="project" value="InterPro"/>
</dbReference>
<dbReference type="EMBL" id="CP054393">
    <property type="protein sequence ID" value="QTX03213.1"/>
    <property type="molecule type" value="Genomic_DNA"/>
</dbReference>
<keyword evidence="1" id="KW-0472">Membrane</keyword>
<dbReference type="InterPro" id="IPR003593">
    <property type="entry name" value="AAA+_ATPase"/>
</dbReference>
<evidence type="ECO:0000256" key="1">
    <source>
        <dbReference type="SAM" id="Phobius"/>
    </source>
</evidence>
<dbReference type="Gene3D" id="3.40.50.300">
    <property type="entry name" value="P-loop containing nucleotide triphosphate hydrolases"/>
    <property type="match status" value="1"/>
</dbReference>
<dbReference type="InterPro" id="IPR003959">
    <property type="entry name" value="ATPase_AAA_core"/>
</dbReference>
<dbReference type="PANTHER" id="PTHR23074:SF83">
    <property type="entry name" value="VACUOLAR PROTEIN SORTING-ASSOCIATED PROTEIN 4A"/>
    <property type="match status" value="1"/>
</dbReference>
<keyword evidence="1" id="KW-1133">Transmembrane helix</keyword>
<dbReference type="InterPro" id="IPR050304">
    <property type="entry name" value="MT-severing_AAA_ATPase"/>
</dbReference>
<feature type="transmembrane region" description="Helical" evidence="1">
    <location>
        <begin position="7"/>
        <end position="31"/>
    </location>
</feature>
<keyword evidence="4" id="KW-1185">Reference proteome</keyword>
<organism evidence="3 4">
    <name type="scientific">Loofah witches'-broom phytoplasma</name>
    <dbReference type="NCBI Taxonomy" id="35773"/>
    <lineage>
        <taxon>Bacteria</taxon>
        <taxon>Bacillati</taxon>
        <taxon>Mycoplasmatota</taxon>
        <taxon>Mollicutes</taxon>
        <taxon>Acholeplasmatales</taxon>
        <taxon>Acholeplasmataceae</taxon>
        <taxon>Candidatus Phytoplasma</taxon>
        <taxon>16SrVIII (Loofah witches'-broom group)</taxon>
    </lineage>
</organism>
<proteinExistence type="predicted"/>
<dbReference type="PANTHER" id="PTHR23074">
    <property type="entry name" value="AAA DOMAIN-CONTAINING"/>
    <property type="match status" value="1"/>
</dbReference>
<dbReference type="InterPro" id="IPR027417">
    <property type="entry name" value="P-loop_NTPase"/>
</dbReference>
<dbReference type="SMART" id="SM00382">
    <property type="entry name" value="AAA"/>
    <property type="match status" value="1"/>
</dbReference>
<dbReference type="GO" id="GO:0005524">
    <property type="term" value="F:ATP binding"/>
    <property type="evidence" value="ECO:0007669"/>
    <property type="project" value="InterPro"/>
</dbReference>
<keyword evidence="1" id="KW-0812">Transmembrane</keyword>
<reference evidence="3" key="1">
    <citation type="submission" date="2020-06" db="EMBL/GenBank/DDBJ databases">
        <title>Complete genome sequence of Candidatus Phytoplasma luffae NCHU2019.</title>
        <authorList>
            <person name="Cho S.-T."/>
            <person name="Tan C.-M."/>
            <person name="Li J.-R."/>
            <person name="Chien Y.-Y."/>
            <person name="Chiu Y.-C."/>
            <person name="Yang J.-Y."/>
            <person name="Kuo C.-H."/>
        </authorList>
    </citation>
    <scope>NUCLEOTIDE SEQUENCE</scope>
    <source>
        <strain evidence="3">NCHU2019</strain>
    </source>
</reference>
<dbReference type="Pfam" id="PF00004">
    <property type="entry name" value="AAA"/>
    <property type="match status" value="1"/>
</dbReference>
<evidence type="ECO:0000313" key="3">
    <source>
        <dbReference type="EMBL" id="QTX03213.1"/>
    </source>
</evidence>
<protein>
    <submittedName>
        <fullName evidence="3">AAA family ATPase</fullName>
    </submittedName>
</protein>
<evidence type="ECO:0000313" key="4">
    <source>
        <dbReference type="Proteomes" id="UP000672038"/>
    </source>
</evidence>
<name>A0A975FIQ4_LOWBP</name>
<dbReference type="Proteomes" id="UP000672038">
    <property type="component" value="Chromosome"/>
</dbReference>